<dbReference type="EMBL" id="NKHZ01000031">
    <property type="protein sequence ID" value="PNS19594.1"/>
    <property type="molecule type" value="Genomic_DNA"/>
</dbReference>
<accession>A0A2K1QX15</accession>
<gene>
    <name evidence="1" type="ORF">CAC42_7438</name>
</gene>
<keyword evidence="2" id="KW-1185">Reference proteome</keyword>
<dbReference type="AlphaFoldDB" id="A0A2K1QX15"/>
<reference evidence="1 2" key="1">
    <citation type="submission" date="2017-06" db="EMBL/GenBank/DDBJ databases">
        <title>Draft genome sequence of a variant of Elsinoe murrayae.</title>
        <authorList>
            <person name="Cheng Q."/>
        </authorList>
    </citation>
    <scope>NUCLEOTIDE SEQUENCE [LARGE SCALE GENOMIC DNA]</scope>
    <source>
        <strain evidence="1 2">CQ-2017a</strain>
    </source>
</reference>
<comment type="caution">
    <text evidence="1">The sequence shown here is derived from an EMBL/GenBank/DDBJ whole genome shotgun (WGS) entry which is preliminary data.</text>
</comment>
<dbReference type="InParanoid" id="A0A2K1QX15"/>
<dbReference type="Proteomes" id="UP000243797">
    <property type="component" value="Unassembled WGS sequence"/>
</dbReference>
<evidence type="ECO:0000313" key="1">
    <source>
        <dbReference type="EMBL" id="PNS19594.1"/>
    </source>
</evidence>
<name>A0A2K1QX15_9PEZI</name>
<protein>
    <submittedName>
        <fullName evidence="1">Uncharacterized protein</fullName>
    </submittedName>
</protein>
<evidence type="ECO:0000313" key="2">
    <source>
        <dbReference type="Proteomes" id="UP000243797"/>
    </source>
</evidence>
<organism evidence="1 2">
    <name type="scientific">Sphaceloma murrayae</name>
    <dbReference type="NCBI Taxonomy" id="2082308"/>
    <lineage>
        <taxon>Eukaryota</taxon>
        <taxon>Fungi</taxon>
        <taxon>Dikarya</taxon>
        <taxon>Ascomycota</taxon>
        <taxon>Pezizomycotina</taxon>
        <taxon>Dothideomycetes</taxon>
        <taxon>Dothideomycetidae</taxon>
        <taxon>Myriangiales</taxon>
        <taxon>Elsinoaceae</taxon>
        <taxon>Sphaceloma</taxon>
    </lineage>
</organism>
<sequence>MGITFSKPISTPDVFSLLLSLPVELQVKTLKLAASSDKRERIYHYAIAGADDWNDETTSHDDGAVLNLSRTSKHINHLLHRHAITPPEIATIARIVAPGHILDEDAAYFDSFNSCLERKDSARDRQSDCPNANHDDCSKDCIATSPNKAFSLYRIDTGINLRVETNAETKILTETLHTILVCLVESERVTESHDTSAITIVFIGRHGMRELDDSEMDGWLNHIVRNHSRYWLRRPLEFVTVDMGAERNLRAVQYLREAEFERRLRQNIL</sequence>
<proteinExistence type="predicted"/>